<protein>
    <submittedName>
        <fullName evidence="6">Acetylhydrolase</fullName>
    </submittedName>
</protein>
<proteinExistence type="predicted"/>
<feature type="compositionally biased region" description="Low complexity" evidence="4">
    <location>
        <begin position="28"/>
        <end position="40"/>
    </location>
</feature>
<evidence type="ECO:0000256" key="2">
    <source>
        <dbReference type="ARBA" id="ARBA00022963"/>
    </source>
</evidence>
<keyword evidence="2" id="KW-0442">Lipid degradation</keyword>
<dbReference type="SUPFAM" id="SSF53474">
    <property type="entry name" value="alpha/beta-Hydrolases"/>
    <property type="match status" value="1"/>
</dbReference>
<dbReference type="RefSeq" id="WP_043669242.1">
    <property type="nucleotide sequence ID" value="NZ_BDCI01000029.1"/>
</dbReference>
<gene>
    <name evidence="6" type="ORF">FG87_13075</name>
</gene>
<evidence type="ECO:0000256" key="1">
    <source>
        <dbReference type="ARBA" id="ARBA00022801"/>
    </source>
</evidence>
<feature type="region of interest" description="Disordered" evidence="4">
    <location>
        <begin position="24"/>
        <end position="44"/>
    </location>
</feature>
<dbReference type="Pfam" id="PF03403">
    <property type="entry name" value="PAF-AH_p_II"/>
    <property type="match status" value="2"/>
</dbReference>
<name>A0ABR4ZH11_9NOCA</name>
<dbReference type="Proteomes" id="UP000031364">
    <property type="component" value="Unassembled WGS sequence"/>
</dbReference>
<evidence type="ECO:0000256" key="4">
    <source>
        <dbReference type="SAM" id="MobiDB-lite"/>
    </source>
</evidence>
<evidence type="ECO:0000313" key="6">
    <source>
        <dbReference type="EMBL" id="KIA64484.1"/>
    </source>
</evidence>
<dbReference type="PROSITE" id="PS51257">
    <property type="entry name" value="PROKAR_LIPOPROTEIN"/>
    <property type="match status" value="1"/>
</dbReference>
<dbReference type="EMBL" id="JNFP01000013">
    <property type="protein sequence ID" value="KIA64484.1"/>
    <property type="molecule type" value="Genomic_DNA"/>
</dbReference>
<evidence type="ECO:0000256" key="3">
    <source>
        <dbReference type="ARBA" id="ARBA00023098"/>
    </source>
</evidence>
<keyword evidence="5" id="KW-0732">Signal</keyword>
<dbReference type="Gene3D" id="3.40.50.1820">
    <property type="entry name" value="alpha/beta hydrolase"/>
    <property type="match status" value="1"/>
</dbReference>
<organism evidence="6 7">
    <name type="scientific">Nocardia vulneris</name>
    <dbReference type="NCBI Taxonomy" id="1141657"/>
    <lineage>
        <taxon>Bacteria</taxon>
        <taxon>Bacillati</taxon>
        <taxon>Actinomycetota</taxon>
        <taxon>Actinomycetes</taxon>
        <taxon>Mycobacteriales</taxon>
        <taxon>Nocardiaceae</taxon>
        <taxon>Nocardia</taxon>
    </lineage>
</organism>
<evidence type="ECO:0000313" key="7">
    <source>
        <dbReference type="Proteomes" id="UP000031364"/>
    </source>
</evidence>
<keyword evidence="7" id="KW-1185">Reference proteome</keyword>
<feature type="signal peptide" evidence="5">
    <location>
        <begin position="1"/>
        <end position="18"/>
    </location>
</feature>
<dbReference type="PANTHER" id="PTHR10272:SF0">
    <property type="entry name" value="PLATELET-ACTIVATING FACTOR ACETYLHYDROLASE"/>
    <property type="match status" value="1"/>
</dbReference>
<accession>A0ABR4ZH11</accession>
<dbReference type="InterPro" id="IPR029058">
    <property type="entry name" value="AB_hydrolase_fold"/>
</dbReference>
<reference evidence="6 7" key="1">
    <citation type="journal article" date="2014" name="Int. J. Syst. Evol. Microbiol.">
        <title>Nocardia vulneris sp. nov., isolated from wounds of human patients in North America.</title>
        <authorList>
            <person name="Lasker B.A."/>
            <person name="Bell M."/>
            <person name="Klenk H.P."/>
            <person name="Sproer C."/>
            <person name="Schumann C."/>
            <person name="Schumann P."/>
            <person name="Brown J.M."/>
        </authorList>
    </citation>
    <scope>NUCLEOTIDE SEQUENCE [LARGE SCALE GENOMIC DNA]</scope>
    <source>
        <strain evidence="6 7">W9851</strain>
    </source>
</reference>
<comment type="caution">
    <text evidence="6">The sequence shown here is derived from an EMBL/GenBank/DDBJ whole genome shotgun (WGS) entry which is preliminary data.</text>
</comment>
<evidence type="ECO:0000256" key="5">
    <source>
        <dbReference type="SAM" id="SignalP"/>
    </source>
</evidence>
<keyword evidence="1" id="KW-0378">Hydrolase</keyword>
<sequence>MRSAVALVLALTATLAVAACSSGAPDRPAAAPATVSATAAQPGRLPTPTGQFAIGRDVLHLVDPARDDPWTPGTPRELMVSMYYPAHAGAGAFESYASAAEISALLAGSALDQEIPAETLSAIRMHSVAGAPPVDGTYPLVVLSPGLTAPRYTLTALSEELTSRGYIVAAVDHAGESFGTEFPDGRLSTCVVCQRIEAGLPLSAVVETRARDVTFLLDRLTGAQPSWAHTQMIDTARIGMAGHSLGGAAAAATMAADSRVRAGVNMDGSFFDDTSATGLGDRPFLLFGTDAETRPGGHDSSWDHAWTALHGWKRWLTVVGADHNSFLDTPALLGADAAATPALPGHRAVELTRAYVAAFFDQHLRALPQPLLDGADPAFPEIRSYTP</sequence>
<dbReference type="PANTHER" id="PTHR10272">
    <property type="entry name" value="PLATELET-ACTIVATING FACTOR ACETYLHYDROLASE"/>
    <property type="match status" value="1"/>
</dbReference>
<feature type="chain" id="PRO_5045125639" evidence="5">
    <location>
        <begin position="19"/>
        <end position="387"/>
    </location>
</feature>
<keyword evidence="3" id="KW-0443">Lipid metabolism</keyword>